<proteinExistence type="predicted"/>
<gene>
    <name evidence="1" type="ORF">N7472_004715</name>
</gene>
<evidence type="ECO:0000313" key="2">
    <source>
        <dbReference type="Proteomes" id="UP001150879"/>
    </source>
</evidence>
<name>A0A9W9MDV3_9EURO</name>
<reference evidence="1" key="1">
    <citation type="submission" date="2022-11" db="EMBL/GenBank/DDBJ databases">
        <authorList>
            <person name="Petersen C."/>
        </authorList>
    </citation>
    <scope>NUCLEOTIDE SEQUENCE</scope>
    <source>
        <strain evidence="1">IBT 16849</strain>
    </source>
</reference>
<sequence length="83" mass="9694">MTQLECDQGLGPPFTTIEFSYYNLLNPAYQPIYTNHNELILFRFCDPVIIKPGPLSDVTYACWGLAKPSDRLDWYLDSSDWKW</sequence>
<dbReference type="Proteomes" id="UP001150879">
    <property type="component" value="Unassembled WGS sequence"/>
</dbReference>
<comment type="caution">
    <text evidence="1">The sequence shown here is derived from an EMBL/GenBank/DDBJ whole genome shotgun (WGS) entry which is preliminary data.</text>
</comment>
<dbReference type="AlphaFoldDB" id="A0A9W9MDV3"/>
<dbReference type="EMBL" id="JAPQKP010000003">
    <property type="protein sequence ID" value="KAJ5199511.1"/>
    <property type="molecule type" value="Genomic_DNA"/>
</dbReference>
<reference evidence="1" key="2">
    <citation type="journal article" date="2023" name="IMA Fungus">
        <title>Comparative genomic study of the Penicillium genus elucidates a diverse pangenome and 15 lateral gene transfer events.</title>
        <authorList>
            <person name="Petersen C."/>
            <person name="Sorensen T."/>
            <person name="Nielsen M.R."/>
            <person name="Sondergaard T.E."/>
            <person name="Sorensen J.L."/>
            <person name="Fitzpatrick D.A."/>
            <person name="Frisvad J.C."/>
            <person name="Nielsen K.L."/>
        </authorList>
    </citation>
    <scope>NUCLEOTIDE SEQUENCE</scope>
    <source>
        <strain evidence="1">IBT 16849</strain>
    </source>
</reference>
<organism evidence="1 2">
    <name type="scientific">Penicillium cf. griseofulvum</name>
    <dbReference type="NCBI Taxonomy" id="2972120"/>
    <lineage>
        <taxon>Eukaryota</taxon>
        <taxon>Fungi</taxon>
        <taxon>Dikarya</taxon>
        <taxon>Ascomycota</taxon>
        <taxon>Pezizomycotina</taxon>
        <taxon>Eurotiomycetes</taxon>
        <taxon>Eurotiomycetidae</taxon>
        <taxon>Eurotiales</taxon>
        <taxon>Aspergillaceae</taxon>
        <taxon>Penicillium</taxon>
    </lineage>
</organism>
<evidence type="ECO:0000313" key="1">
    <source>
        <dbReference type="EMBL" id="KAJ5199511.1"/>
    </source>
</evidence>
<accession>A0A9W9MDV3</accession>
<protein>
    <submittedName>
        <fullName evidence="1">Uncharacterized protein</fullName>
    </submittedName>
</protein>
<keyword evidence="2" id="KW-1185">Reference proteome</keyword>